<evidence type="ECO:0000256" key="2">
    <source>
        <dbReference type="ARBA" id="ARBA00022448"/>
    </source>
</evidence>
<feature type="domain" description="Major facilitator superfamily (MFS) profile" evidence="8">
    <location>
        <begin position="24"/>
        <end position="503"/>
    </location>
</feature>
<dbReference type="Gene3D" id="1.20.1720.10">
    <property type="entry name" value="Multidrug resistance protein D"/>
    <property type="match status" value="1"/>
</dbReference>
<dbReference type="PRINTS" id="PR01036">
    <property type="entry name" value="TCRTETB"/>
</dbReference>
<feature type="transmembrane region" description="Helical" evidence="7">
    <location>
        <begin position="60"/>
        <end position="78"/>
    </location>
</feature>
<keyword evidence="4 7" id="KW-0812">Transmembrane</keyword>
<evidence type="ECO:0000313" key="10">
    <source>
        <dbReference type="Proteomes" id="UP001500902"/>
    </source>
</evidence>
<evidence type="ECO:0000256" key="4">
    <source>
        <dbReference type="ARBA" id="ARBA00022692"/>
    </source>
</evidence>
<keyword evidence="3" id="KW-1003">Cell membrane</keyword>
<evidence type="ECO:0000256" key="7">
    <source>
        <dbReference type="SAM" id="Phobius"/>
    </source>
</evidence>
<evidence type="ECO:0000313" key="9">
    <source>
        <dbReference type="EMBL" id="GAA3704010.1"/>
    </source>
</evidence>
<feature type="transmembrane region" description="Helical" evidence="7">
    <location>
        <begin position="210"/>
        <end position="230"/>
    </location>
</feature>
<feature type="transmembrane region" description="Helical" evidence="7">
    <location>
        <begin position="115"/>
        <end position="136"/>
    </location>
</feature>
<evidence type="ECO:0000256" key="6">
    <source>
        <dbReference type="ARBA" id="ARBA00023136"/>
    </source>
</evidence>
<dbReference type="CDD" id="cd17321">
    <property type="entry name" value="MFS_MMR_MDR_like"/>
    <property type="match status" value="1"/>
</dbReference>
<evidence type="ECO:0000256" key="3">
    <source>
        <dbReference type="ARBA" id="ARBA00022475"/>
    </source>
</evidence>
<feature type="transmembrane region" description="Helical" evidence="7">
    <location>
        <begin position="276"/>
        <end position="298"/>
    </location>
</feature>
<feature type="transmembrane region" description="Helical" evidence="7">
    <location>
        <begin position="175"/>
        <end position="198"/>
    </location>
</feature>
<dbReference type="InterPro" id="IPR011701">
    <property type="entry name" value="MFS"/>
</dbReference>
<protein>
    <submittedName>
        <fullName evidence="9">MFS transporter</fullName>
    </submittedName>
</protein>
<dbReference type="EMBL" id="BAAAZP010000178">
    <property type="protein sequence ID" value="GAA3704010.1"/>
    <property type="molecule type" value="Genomic_DNA"/>
</dbReference>
<keyword evidence="6 7" id="KW-0472">Membrane</keyword>
<dbReference type="Gene3D" id="1.20.1250.20">
    <property type="entry name" value="MFS general substrate transporter like domains"/>
    <property type="match status" value="1"/>
</dbReference>
<keyword evidence="2" id="KW-0813">Transport</keyword>
<gene>
    <name evidence="9" type="ORF">GCM10022224_082050</name>
</gene>
<comment type="caution">
    <text evidence="9">The sequence shown here is derived from an EMBL/GenBank/DDBJ whole genome shotgun (WGS) entry which is preliminary data.</text>
</comment>
<feature type="transmembrane region" description="Helical" evidence="7">
    <location>
        <begin position="90"/>
        <end position="109"/>
    </location>
</feature>
<dbReference type="PANTHER" id="PTHR42718:SF47">
    <property type="entry name" value="METHYL VIOLOGEN RESISTANCE PROTEIN SMVA"/>
    <property type="match status" value="1"/>
</dbReference>
<dbReference type="InterPro" id="IPR020846">
    <property type="entry name" value="MFS_dom"/>
</dbReference>
<dbReference type="InterPro" id="IPR036259">
    <property type="entry name" value="MFS_trans_sf"/>
</dbReference>
<dbReference type="Pfam" id="PF07690">
    <property type="entry name" value="MFS_1"/>
    <property type="match status" value="1"/>
</dbReference>
<sequence length="507" mass="52159">MSLDESADPRAAEPARGHPRRWAVLAVLCTSLLLVGIDLTVLHVAVPGITRDLMPDAAELLWIVDVYSLTVAALLVTFGTMGDRLGRRRVLSAGFAVFGGASAAAALSSTAVQLIGARMLLGVGAAMIMSSTVAVIRSVFPDERERAVALGLWTAAHSVGATIGPVVGGVLVERWWWGAVFLVNVPVVALVLIGGRRLIPESRDPVRRRWDLWGAVLSAAGLAMVVFALKRLGGEGAVMTIVLGGTGLVLLGAFVARQLRVSRPLLDLSLFADRRFSVAVFGVLCCFGSYTALLFFLTQWLQLVEGRSPVSAGLVLMPLAAANAVGATGAPWVAGRLGLRASVTVSLGAFAAALAVLAVVGADALTALIAAGVGAGVVMTLGAHIIMSAARPERAGEAAAIQETSFELGAGLGVAVLGTVLASIYRTALPAVPGLRPQDDTVARESLGAAIAVAARLDHATGAALLQTARIAFDHGFTVILAIAAVVLTVAAGLSAVLLRDRVRRAS</sequence>
<evidence type="ECO:0000256" key="5">
    <source>
        <dbReference type="ARBA" id="ARBA00022989"/>
    </source>
</evidence>
<proteinExistence type="predicted"/>
<reference evidence="10" key="1">
    <citation type="journal article" date="2019" name="Int. J. Syst. Evol. Microbiol.">
        <title>The Global Catalogue of Microorganisms (GCM) 10K type strain sequencing project: providing services to taxonomists for standard genome sequencing and annotation.</title>
        <authorList>
            <consortium name="The Broad Institute Genomics Platform"/>
            <consortium name="The Broad Institute Genome Sequencing Center for Infectious Disease"/>
            <person name="Wu L."/>
            <person name="Ma J."/>
        </authorList>
    </citation>
    <scope>NUCLEOTIDE SEQUENCE [LARGE SCALE GENOMIC DNA]</scope>
    <source>
        <strain evidence="10">JCM 16904</strain>
    </source>
</reference>
<feature type="transmembrane region" description="Helical" evidence="7">
    <location>
        <begin position="476"/>
        <end position="499"/>
    </location>
</feature>
<keyword evidence="5 7" id="KW-1133">Transmembrane helix</keyword>
<feature type="transmembrane region" description="Helical" evidence="7">
    <location>
        <begin position="341"/>
        <end position="361"/>
    </location>
</feature>
<name>A0ABP7DDA5_9ACTN</name>
<accession>A0ABP7DDA5</accession>
<dbReference type="PROSITE" id="PS50850">
    <property type="entry name" value="MFS"/>
    <property type="match status" value="1"/>
</dbReference>
<keyword evidence="10" id="KW-1185">Reference proteome</keyword>
<feature type="transmembrane region" description="Helical" evidence="7">
    <location>
        <begin position="148"/>
        <end position="169"/>
    </location>
</feature>
<evidence type="ECO:0000259" key="8">
    <source>
        <dbReference type="PROSITE" id="PS50850"/>
    </source>
</evidence>
<feature type="transmembrane region" description="Helical" evidence="7">
    <location>
        <begin position="22"/>
        <end position="45"/>
    </location>
</feature>
<feature type="transmembrane region" description="Helical" evidence="7">
    <location>
        <begin position="310"/>
        <end position="334"/>
    </location>
</feature>
<feature type="transmembrane region" description="Helical" evidence="7">
    <location>
        <begin position="408"/>
        <end position="428"/>
    </location>
</feature>
<feature type="transmembrane region" description="Helical" evidence="7">
    <location>
        <begin position="236"/>
        <end position="256"/>
    </location>
</feature>
<feature type="transmembrane region" description="Helical" evidence="7">
    <location>
        <begin position="367"/>
        <end position="387"/>
    </location>
</feature>
<dbReference type="SUPFAM" id="SSF103473">
    <property type="entry name" value="MFS general substrate transporter"/>
    <property type="match status" value="1"/>
</dbReference>
<dbReference type="PANTHER" id="PTHR42718">
    <property type="entry name" value="MAJOR FACILITATOR SUPERFAMILY MULTIDRUG TRANSPORTER MFSC"/>
    <property type="match status" value="1"/>
</dbReference>
<dbReference type="Proteomes" id="UP001500902">
    <property type="component" value="Unassembled WGS sequence"/>
</dbReference>
<dbReference type="RefSeq" id="WP_344891274.1">
    <property type="nucleotide sequence ID" value="NZ_BAAAZP010000178.1"/>
</dbReference>
<comment type="subcellular location">
    <subcellularLocation>
        <location evidence="1">Cell membrane</location>
        <topology evidence="1">Multi-pass membrane protein</topology>
    </subcellularLocation>
</comment>
<evidence type="ECO:0000256" key="1">
    <source>
        <dbReference type="ARBA" id="ARBA00004651"/>
    </source>
</evidence>
<organism evidence="9 10">
    <name type="scientific">Nonomuraea antimicrobica</name>
    <dbReference type="NCBI Taxonomy" id="561173"/>
    <lineage>
        <taxon>Bacteria</taxon>
        <taxon>Bacillati</taxon>
        <taxon>Actinomycetota</taxon>
        <taxon>Actinomycetes</taxon>
        <taxon>Streptosporangiales</taxon>
        <taxon>Streptosporangiaceae</taxon>
        <taxon>Nonomuraea</taxon>
    </lineage>
</organism>